<keyword evidence="3" id="KW-1003">Cell membrane</keyword>
<feature type="transmembrane region" description="Helical" evidence="7">
    <location>
        <begin position="204"/>
        <end position="223"/>
    </location>
</feature>
<accession>A0A1X7HNM9</accession>
<keyword evidence="5 7" id="KW-1133">Transmembrane helix</keyword>
<dbReference type="InterPro" id="IPR035906">
    <property type="entry name" value="MetI-like_sf"/>
</dbReference>
<evidence type="ECO:0000313" key="9">
    <source>
        <dbReference type="EMBL" id="SMF89990.1"/>
    </source>
</evidence>
<dbReference type="OrthoDB" id="9786495at2"/>
<feature type="transmembrane region" description="Helical" evidence="7">
    <location>
        <begin position="82"/>
        <end position="102"/>
    </location>
</feature>
<keyword evidence="2 7" id="KW-0813">Transport</keyword>
<organism evidence="9 10">
    <name type="scientific">Azospirillum oryzae</name>
    <dbReference type="NCBI Taxonomy" id="286727"/>
    <lineage>
        <taxon>Bacteria</taxon>
        <taxon>Pseudomonadati</taxon>
        <taxon>Pseudomonadota</taxon>
        <taxon>Alphaproteobacteria</taxon>
        <taxon>Rhodospirillales</taxon>
        <taxon>Azospirillaceae</taxon>
        <taxon>Azospirillum</taxon>
    </lineage>
</organism>
<keyword evidence="4 7" id="KW-0812">Transmembrane</keyword>
<dbReference type="Gene3D" id="1.10.3720.10">
    <property type="entry name" value="MetI-like"/>
    <property type="match status" value="1"/>
</dbReference>
<evidence type="ECO:0000256" key="1">
    <source>
        <dbReference type="ARBA" id="ARBA00004651"/>
    </source>
</evidence>
<dbReference type="STRING" id="286727.SAMN02982917_6927"/>
<dbReference type="PROSITE" id="PS50928">
    <property type="entry name" value="ABC_TM1"/>
    <property type="match status" value="1"/>
</dbReference>
<proteinExistence type="inferred from homology"/>
<dbReference type="Pfam" id="PF00528">
    <property type="entry name" value="BPD_transp_1"/>
    <property type="match status" value="1"/>
</dbReference>
<dbReference type="GO" id="GO:0005886">
    <property type="term" value="C:plasma membrane"/>
    <property type="evidence" value="ECO:0007669"/>
    <property type="project" value="UniProtKB-SubCell"/>
</dbReference>
<reference evidence="9 10" key="1">
    <citation type="submission" date="2017-04" db="EMBL/GenBank/DDBJ databases">
        <authorList>
            <person name="Afonso C.L."/>
            <person name="Miller P.J."/>
            <person name="Scott M.A."/>
            <person name="Spackman E."/>
            <person name="Goraichik I."/>
            <person name="Dimitrov K.M."/>
            <person name="Suarez D.L."/>
            <person name="Swayne D.E."/>
        </authorList>
    </citation>
    <scope>NUCLEOTIDE SEQUENCE [LARGE SCALE GENOMIC DNA]</scope>
    <source>
        <strain evidence="9 10">A2P</strain>
    </source>
</reference>
<comment type="similarity">
    <text evidence="7">Belongs to the binding-protein-dependent transport system permease family.</text>
</comment>
<protein>
    <submittedName>
        <fullName evidence="9">NitT/TauT family transport system permease protein</fullName>
    </submittedName>
</protein>
<dbReference type="PANTHER" id="PTHR30151">
    <property type="entry name" value="ALKANE SULFONATE ABC TRANSPORTER-RELATED, MEMBRANE SUBUNIT"/>
    <property type="match status" value="1"/>
</dbReference>
<evidence type="ECO:0000259" key="8">
    <source>
        <dbReference type="PROSITE" id="PS50928"/>
    </source>
</evidence>
<dbReference type="AlphaFoldDB" id="A0A1X7HNM9"/>
<dbReference type="GO" id="GO:0055085">
    <property type="term" value="P:transmembrane transport"/>
    <property type="evidence" value="ECO:0007669"/>
    <property type="project" value="InterPro"/>
</dbReference>
<dbReference type="PANTHER" id="PTHR30151:SF20">
    <property type="entry name" value="ABC TRANSPORTER PERMEASE PROTEIN HI_0355-RELATED"/>
    <property type="match status" value="1"/>
</dbReference>
<keyword evidence="6 7" id="KW-0472">Membrane</keyword>
<feature type="domain" description="ABC transmembrane type-1" evidence="8">
    <location>
        <begin position="75"/>
        <end position="255"/>
    </location>
</feature>
<feature type="transmembrane region" description="Helical" evidence="7">
    <location>
        <begin position="20"/>
        <end position="39"/>
    </location>
</feature>
<evidence type="ECO:0000256" key="5">
    <source>
        <dbReference type="ARBA" id="ARBA00022989"/>
    </source>
</evidence>
<feature type="transmembrane region" description="Helical" evidence="7">
    <location>
        <begin position="235"/>
        <end position="255"/>
    </location>
</feature>
<dbReference type="InterPro" id="IPR000515">
    <property type="entry name" value="MetI-like"/>
</dbReference>
<evidence type="ECO:0000313" key="10">
    <source>
        <dbReference type="Proteomes" id="UP000192936"/>
    </source>
</evidence>
<feature type="transmembrane region" description="Helical" evidence="7">
    <location>
        <begin position="141"/>
        <end position="160"/>
    </location>
</feature>
<evidence type="ECO:0000256" key="6">
    <source>
        <dbReference type="ARBA" id="ARBA00023136"/>
    </source>
</evidence>
<dbReference type="SUPFAM" id="SSF161098">
    <property type="entry name" value="MetI-like"/>
    <property type="match status" value="1"/>
</dbReference>
<evidence type="ECO:0000256" key="7">
    <source>
        <dbReference type="RuleBase" id="RU363032"/>
    </source>
</evidence>
<dbReference type="CDD" id="cd06261">
    <property type="entry name" value="TM_PBP2"/>
    <property type="match status" value="1"/>
</dbReference>
<feature type="transmembrane region" description="Helical" evidence="7">
    <location>
        <begin position="114"/>
        <end position="135"/>
    </location>
</feature>
<dbReference type="EMBL" id="FXAK01000009">
    <property type="protein sequence ID" value="SMF89990.1"/>
    <property type="molecule type" value="Genomic_DNA"/>
</dbReference>
<gene>
    <name evidence="9" type="ORF">SAMN02982917_6927</name>
</gene>
<name>A0A1X7HNM9_9PROT</name>
<dbReference type="Proteomes" id="UP000192936">
    <property type="component" value="Unassembled WGS sequence"/>
</dbReference>
<evidence type="ECO:0000256" key="3">
    <source>
        <dbReference type="ARBA" id="ARBA00022475"/>
    </source>
</evidence>
<comment type="subcellular location">
    <subcellularLocation>
        <location evidence="1 7">Cell membrane</location>
        <topology evidence="1 7">Multi-pass membrane protein</topology>
    </subcellularLocation>
</comment>
<evidence type="ECO:0000256" key="2">
    <source>
        <dbReference type="ARBA" id="ARBA00022448"/>
    </source>
</evidence>
<evidence type="ECO:0000256" key="4">
    <source>
        <dbReference type="ARBA" id="ARBA00022692"/>
    </source>
</evidence>
<sequence length="278" mass="30419">MSMFAKQGGKSRTGRLPSLVPESVAAIQMGIALFALLAWETVARLFRTDFWTSSPSNVMVELWRWAASGLLTSDLQLTLTEAGLGFLIGSAVGGLIGFILGWNRLLGNLFEPFILSFYTLPKIALAPLFVLWFGIGITNKVMFSGMLVFFMVFFTTYQGTRQVDRDLVENARLLGAQPWDIWTKIALPYSAVWVFTGIRIGLPYALIGAIVGEFVAAEAGVGFRIKEATSFFNTAAVFAGLIILMVISIILLGILKFVESRALGWQSAKGSIQPETQT</sequence>